<dbReference type="AlphaFoldDB" id="A0A8J7V364"/>
<reference evidence="2" key="1">
    <citation type="submission" date="2021-04" db="EMBL/GenBank/DDBJ databases">
        <authorList>
            <person name="Zhang D.-C."/>
        </authorList>
    </citation>
    <scope>NUCLEOTIDE SEQUENCE</scope>
    <source>
        <strain evidence="2">CGMCC 1.15697</strain>
    </source>
</reference>
<evidence type="ECO:0000313" key="2">
    <source>
        <dbReference type="EMBL" id="MBP5857622.1"/>
    </source>
</evidence>
<dbReference type="PROSITE" id="PS51186">
    <property type="entry name" value="GNAT"/>
    <property type="match status" value="1"/>
</dbReference>
<dbReference type="Proteomes" id="UP000672602">
    <property type="component" value="Unassembled WGS sequence"/>
</dbReference>
<gene>
    <name evidence="2" type="ORF">KAJ83_11430</name>
</gene>
<dbReference type="Gene3D" id="3.40.630.30">
    <property type="match status" value="1"/>
</dbReference>
<accession>A0A8J7V364</accession>
<proteinExistence type="predicted"/>
<dbReference type="CDD" id="cd04301">
    <property type="entry name" value="NAT_SF"/>
    <property type="match status" value="1"/>
</dbReference>
<dbReference type="InterPro" id="IPR000182">
    <property type="entry name" value="GNAT_dom"/>
</dbReference>
<sequence length="256" mass="27912">MNLAVRKEEPPLHASGRVDIGGRETDFVVRVIGAEDLDALATAQQAAAAGIAEEDWDLFHPHPREEIELFLDGEGAIFGLFIDGALAGYCMLGLPRARLGNFADFLPPGSSAVPAEERRLVAHIDGVYVPPDLRGHALQRLLIRVRMDHALARGCRHFLANASPRNTVSGHNMARSGMLVRAVAEMHPTPRGRKLRCLFHKDVSRPVHFDPNIAPVAVPAMDKAAQQALIAKGYLGVDFHRRDGAPMILYARPLAP</sequence>
<evidence type="ECO:0000313" key="3">
    <source>
        <dbReference type="Proteomes" id="UP000672602"/>
    </source>
</evidence>
<dbReference type="Pfam" id="PF00583">
    <property type="entry name" value="Acetyltransf_1"/>
    <property type="match status" value="1"/>
</dbReference>
<organism evidence="2 3">
    <name type="scientific">Marivibrio halodurans</name>
    <dbReference type="NCBI Taxonomy" id="2039722"/>
    <lineage>
        <taxon>Bacteria</taxon>
        <taxon>Pseudomonadati</taxon>
        <taxon>Pseudomonadota</taxon>
        <taxon>Alphaproteobacteria</taxon>
        <taxon>Rhodospirillales</taxon>
        <taxon>Rhodospirillaceae</taxon>
        <taxon>Marivibrio</taxon>
    </lineage>
</organism>
<name>A0A8J7V364_9PROT</name>
<dbReference type="SUPFAM" id="SSF55729">
    <property type="entry name" value="Acyl-CoA N-acyltransferases (Nat)"/>
    <property type="match status" value="1"/>
</dbReference>
<feature type="domain" description="N-acetyltransferase" evidence="1">
    <location>
        <begin position="38"/>
        <end position="255"/>
    </location>
</feature>
<dbReference type="EMBL" id="JAGMWN010000005">
    <property type="protein sequence ID" value="MBP5857622.1"/>
    <property type="molecule type" value="Genomic_DNA"/>
</dbReference>
<dbReference type="GO" id="GO:0016747">
    <property type="term" value="F:acyltransferase activity, transferring groups other than amino-acyl groups"/>
    <property type="evidence" value="ECO:0007669"/>
    <property type="project" value="InterPro"/>
</dbReference>
<keyword evidence="3" id="KW-1185">Reference proteome</keyword>
<dbReference type="RefSeq" id="WP_210682214.1">
    <property type="nucleotide sequence ID" value="NZ_JAGMWN010000005.1"/>
</dbReference>
<protein>
    <submittedName>
        <fullName evidence="2">GNAT family N-acetyltransferase</fullName>
    </submittedName>
</protein>
<dbReference type="InterPro" id="IPR016181">
    <property type="entry name" value="Acyl_CoA_acyltransferase"/>
</dbReference>
<comment type="caution">
    <text evidence="2">The sequence shown here is derived from an EMBL/GenBank/DDBJ whole genome shotgun (WGS) entry which is preliminary data.</text>
</comment>
<evidence type="ECO:0000259" key="1">
    <source>
        <dbReference type="PROSITE" id="PS51186"/>
    </source>
</evidence>